<dbReference type="InterPro" id="IPR011009">
    <property type="entry name" value="Kinase-like_dom_sf"/>
</dbReference>
<organism evidence="9 10">
    <name type="scientific">Parthenolecanium corni</name>
    <dbReference type="NCBI Taxonomy" id="536013"/>
    <lineage>
        <taxon>Eukaryota</taxon>
        <taxon>Metazoa</taxon>
        <taxon>Ecdysozoa</taxon>
        <taxon>Arthropoda</taxon>
        <taxon>Hexapoda</taxon>
        <taxon>Insecta</taxon>
        <taxon>Pterygota</taxon>
        <taxon>Neoptera</taxon>
        <taxon>Paraneoptera</taxon>
        <taxon>Hemiptera</taxon>
        <taxon>Sternorrhyncha</taxon>
        <taxon>Coccoidea</taxon>
        <taxon>Coccidae</taxon>
        <taxon>Parthenolecanium</taxon>
    </lineage>
</organism>
<feature type="coiled-coil region" evidence="6">
    <location>
        <begin position="739"/>
        <end position="917"/>
    </location>
</feature>
<dbReference type="GO" id="GO:0005737">
    <property type="term" value="C:cytoplasm"/>
    <property type="evidence" value="ECO:0007669"/>
    <property type="project" value="TreeGrafter"/>
</dbReference>
<dbReference type="SUPFAM" id="SSF56112">
    <property type="entry name" value="Protein kinase-like (PK-like)"/>
    <property type="match status" value="1"/>
</dbReference>
<keyword evidence="6" id="KW-0175">Coiled coil</keyword>
<dbReference type="EMBL" id="JBBCAQ010000034">
    <property type="protein sequence ID" value="KAK7580439.1"/>
    <property type="molecule type" value="Genomic_DNA"/>
</dbReference>
<dbReference type="PROSITE" id="PS00479">
    <property type="entry name" value="ZF_DAG_PE_1"/>
    <property type="match status" value="1"/>
</dbReference>
<dbReference type="Gene3D" id="2.30.29.30">
    <property type="entry name" value="Pleckstrin-homology domain (PH domain)/Phosphotyrosine-binding domain (PTB)"/>
    <property type="match status" value="1"/>
</dbReference>
<accession>A0AAN9Y107</accession>
<dbReference type="PANTHER" id="PTHR22988:SF71">
    <property type="entry name" value="CITRON RHO-INTERACTING KINASE"/>
    <property type="match status" value="1"/>
</dbReference>
<dbReference type="PROSITE" id="PS50003">
    <property type="entry name" value="PH_DOMAIN"/>
    <property type="match status" value="1"/>
</dbReference>
<feature type="coiled-coil region" evidence="6">
    <location>
        <begin position="637"/>
        <end position="664"/>
    </location>
</feature>
<dbReference type="Proteomes" id="UP001367676">
    <property type="component" value="Unassembled WGS sequence"/>
</dbReference>
<evidence type="ECO:0000313" key="10">
    <source>
        <dbReference type="Proteomes" id="UP001367676"/>
    </source>
</evidence>
<evidence type="ECO:0000256" key="3">
    <source>
        <dbReference type="ARBA" id="ARBA00022833"/>
    </source>
</evidence>
<dbReference type="GO" id="GO:0046872">
    <property type="term" value="F:metal ion binding"/>
    <property type="evidence" value="ECO:0007669"/>
    <property type="project" value="UniProtKB-KW"/>
</dbReference>
<evidence type="ECO:0000259" key="7">
    <source>
        <dbReference type="PROSITE" id="PS50003"/>
    </source>
</evidence>
<dbReference type="GO" id="GO:0004674">
    <property type="term" value="F:protein serine/threonine kinase activity"/>
    <property type="evidence" value="ECO:0007669"/>
    <property type="project" value="UniProtKB-EC"/>
</dbReference>
<proteinExistence type="predicted"/>
<feature type="coiled-coil region" evidence="6">
    <location>
        <begin position="366"/>
        <end position="580"/>
    </location>
</feature>
<evidence type="ECO:0000256" key="6">
    <source>
        <dbReference type="SAM" id="Coils"/>
    </source>
</evidence>
<dbReference type="PROSITE" id="PS50081">
    <property type="entry name" value="ZF_DAG_PE_2"/>
    <property type="match status" value="1"/>
</dbReference>
<dbReference type="PANTHER" id="PTHR22988">
    <property type="entry name" value="MYOTONIC DYSTROPHY S/T KINASE-RELATED"/>
    <property type="match status" value="1"/>
</dbReference>
<evidence type="ECO:0008006" key="11">
    <source>
        <dbReference type="Google" id="ProtNLM"/>
    </source>
</evidence>
<comment type="caution">
    <text evidence="9">The sequence shown here is derived from an EMBL/GenBank/DDBJ whole genome shotgun (WGS) entry which is preliminary data.</text>
</comment>
<dbReference type="InterPro" id="IPR001849">
    <property type="entry name" value="PH_domain"/>
</dbReference>
<name>A0AAN9Y107_9HEMI</name>
<dbReference type="Gene3D" id="3.30.200.20">
    <property type="entry name" value="Phosphorylase Kinase, domain 1"/>
    <property type="match status" value="1"/>
</dbReference>
<comment type="catalytic activity">
    <reaction evidence="5">
        <text>L-seryl-[protein] + ATP = O-phospho-L-seryl-[protein] + ADP + H(+)</text>
        <dbReference type="Rhea" id="RHEA:17989"/>
        <dbReference type="Rhea" id="RHEA-COMP:9863"/>
        <dbReference type="Rhea" id="RHEA-COMP:11604"/>
        <dbReference type="ChEBI" id="CHEBI:15378"/>
        <dbReference type="ChEBI" id="CHEBI:29999"/>
        <dbReference type="ChEBI" id="CHEBI:30616"/>
        <dbReference type="ChEBI" id="CHEBI:83421"/>
        <dbReference type="ChEBI" id="CHEBI:456216"/>
        <dbReference type="EC" id="2.7.11.1"/>
    </reaction>
</comment>
<feature type="coiled-coil region" evidence="6">
    <location>
        <begin position="970"/>
        <end position="1176"/>
    </location>
</feature>
<evidence type="ECO:0000259" key="8">
    <source>
        <dbReference type="PROSITE" id="PS50081"/>
    </source>
</evidence>
<keyword evidence="2" id="KW-0479">Metal-binding</keyword>
<keyword evidence="1" id="KW-0597">Phosphoprotein</keyword>
<comment type="catalytic activity">
    <reaction evidence="4">
        <text>L-threonyl-[protein] + ATP = O-phospho-L-threonyl-[protein] + ADP + H(+)</text>
        <dbReference type="Rhea" id="RHEA:46608"/>
        <dbReference type="Rhea" id="RHEA-COMP:11060"/>
        <dbReference type="Rhea" id="RHEA-COMP:11605"/>
        <dbReference type="ChEBI" id="CHEBI:15378"/>
        <dbReference type="ChEBI" id="CHEBI:30013"/>
        <dbReference type="ChEBI" id="CHEBI:30616"/>
        <dbReference type="ChEBI" id="CHEBI:61977"/>
        <dbReference type="ChEBI" id="CHEBI:456216"/>
        <dbReference type="EC" id="2.7.11.1"/>
    </reaction>
</comment>
<dbReference type="InterPro" id="IPR002219">
    <property type="entry name" value="PKC_DAG/PE"/>
</dbReference>
<feature type="domain" description="PH" evidence="7">
    <location>
        <begin position="1360"/>
        <end position="1470"/>
    </location>
</feature>
<dbReference type="SMART" id="SM00233">
    <property type="entry name" value="PH"/>
    <property type="match status" value="1"/>
</dbReference>
<sequence length="1705" mass="196339">MDAGSESVPARIQRLTTLLNKSFVEKRNDGNNSCLIARETLLDALILLYDECNNEFLMKDPLIADFVDKYRSTILQIRDLCVNINDFESVKIISKGRFTEVVVAKEKSNGNVCVLKKIRKSDILNFQEKEQGICQLPEHQRHSTGRTRNSEIISECSNDSFQSAASDMYNCLTEDQRKFLLEKEQMMKLLKEKEESFSVEKEVLLNKQKDLENELKSVNEKLDEVTSSSENLKQIYEEQISKLKKSEKMKKDTINKLNTDAQKLSKELDEKSEKLKESEGKLLNLSNQQAAKMALLNKNKITLRSKSAERDKYEQENLSLKNQLTEANKKISKLTADIEKKGKMKLDLEFRMTPNKNNAESSSKPTENNEMVINQLKQKLQAKEDEFVKLVKDSAQTEKDCKSRCQKMEDLIKTLQDDYRKLKSDYDVLYTSNLKTVARSQDLEKDLMGLEEKYKKSSSKKDCKLEKSWTELNMKEKDIKELRQELKIAESNLRSTENEIRGLREKLRNTEDESRKQCMEKNNILAEKLNEIRRKDDELQLTQEQLNRKEKHERALEAEIGKLKDQVTAKDKQLSDLSEQMGKMNEDLFANLVSIEELKTLIHEKSSKITISENEISILKKELFEKSQQVVSIQSSLSNSDKEKKRLESKIESLLNEVKESNAIKKREIESNKIDSKELLKQFESTVRDVLKENLGNKENKAPDFESMINTVQRKLSLLSERPVLQENIKSDVDSPCPAAILEAQIERLESQLDKARENAVLQREAATQAKKELAVAEKQLSDLKIDLRIAQREAKTAEEQVKLLQKSKYEYYKELKEQKENLEIQLNKDQAKLKQFEEEIGNLKYTLQTKDNEINETEASMEAYLDEIRSLKKKNDEFRKEKSKLDAELNKKSKIINELKEQMDNLVGVTKEKEVNLDEVKKKASSLVIMLNLFVLVKSFENEWRNKYVSLEKTVSSVKETCVLLDKQVEHFENYSQSLAEKIEILKQEKTEMSDQLNSAEEELRSARKLINEEKSLRLFAENKIRLLESEISKRDDEENLLQEDISYKTEQLHKAEEKVRQLEDYIATANESMEKGSQYTDFMKKEINSLKHERSELLTNLHKLKEENAALRKELKEATDDLNDLQQANGELQSVLAQVERYHETRHLQDNTTLQQHSKLIEFLQNKYQDATATRNKRTFADILFRSKGKENLYPKELENLLQMERSKSKGLAEQLYQAQIELMMLKGENVSKCSSPKMTSEYESCVSRSTSGKTQPISLSNFSESEIPISARLKHNIPHKFETKLCTKTGCKCIACGQPIGFGHKMSNCKECHVWSHVSCTIKVGPTCGLSSALIDQFSAISKNPVQLGASLGSTVKSDIEGTIRVLKSKIWEKTVIIIQDKQLCLFDKSKTTSESREQISLDTILSVDDEKDMLLPAFQNVTDAEKRCVFRLVFRTAEKTERVVYMLAASENEKINWMSVLKRNIPNSPRHVSFVKNKEDYFKGNIVCQFSTSDSLCVNQVLQLSSDLCLLAANEGLFSLKLKDNCNSDKPYSPVKIAGMDRVTKMKLLTKLKFAVAIYELNLFKCVYDSTLKLCEPEAIIKISADLYLMCDKLFGIFVNGEGKRIKSAETLRWPLPLKNIRIVKRPVRGIYIREMDSKDHQIVFLDPIVFMRKNPKQSWSSISTHSGGETTDDDCIQQALNISDETDISLNSSILEDSYE</sequence>
<dbReference type="GO" id="GO:0031032">
    <property type="term" value="P:actomyosin structure organization"/>
    <property type="evidence" value="ECO:0007669"/>
    <property type="project" value="TreeGrafter"/>
</dbReference>
<dbReference type="InterPro" id="IPR046349">
    <property type="entry name" value="C1-like_sf"/>
</dbReference>
<reference evidence="9 10" key="1">
    <citation type="submission" date="2024-03" db="EMBL/GenBank/DDBJ databases">
        <title>Adaptation during the transition from Ophiocordyceps entomopathogen to insect associate is accompanied by gene loss and intensified selection.</title>
        <authorList>
            <person name="Ward C.M."/>
            <person name="Onetto C.A."/>
            <person name="Borneman A.R."/>
        </authorList>
    </citation>
    <scope>NUCLEOTIDE SEQUENCE [LARGE SCALE GENOMIC DNA]</scope>
    <source>
        <strain evidence="9">AWRI1</strain>
        <tissue evidence="9">Single Adult Female</tissue>
    </source>
</reference>
<dbReference type="SUPFAM" id="SSF57889">
    <property type="entry name" value="Cysteine-rich domain"/>
    <property type="match status" value="1"/>
</dbReference>
<dbReference type="GO" id="GO:0005856">
    <property type="term" value="C:cytoskeleton"/>
    <property type="evidence" value="ECO:0007669"/>
    <property type="project" value="TreeGrafter"/>
</dbReference>
<dbReference type="InterPro" id="IPR050839">
    <property type="entry name" value="Rho-assoc_Ser/Thr_Kinase"/>
</dbReference>
<evidence type="ECO:0000256" key="1">
    <source>
        <dbReference type="ARBA" id="ARBA00022553"/>
    </source>
</evidence>
<evidence type="ECO:0000313" key="9">
    <source>
        <dbReference type="EMBL" id="KAK7580439.1"/>
    </source>
</evidence>
<dbReference type="SUPFAM" id="SSF50729">
    <property type="entry name" value="PH domain-like"/>
    <property type="match status" value="1"/>
</dbReference>
<dbReference type="Pfam" id="PF00169">
    <property type="entry name" value="PH"/>
    <property type="match status" value="1"/>
</dbReference>
<keyword evidence="3" id="KW-0862">Zinc</keyword>
<feature type="coiled-coil region" evidence="6">
    <location>
        <begin position="201"/>
        <end position="337"/>
    </location>
</feature>
<keyword evidence="10" id="KW-1185">Reference proteome</keyword>
<evidence type="ECO:0000256" key="2">
    <source>
        <dbReference type="ARBA" id="ARBA00022723"/>
    </source>
</evidence>
<dbReference type="InterPro" id="IPR011993">
    <property type="entry name" value="PH-like_dom_sf"/>
</dbReference>
<protein>
    <recommendedName>
        <fullName evidence="11">Citron Rho-interacting kinase</fullName>
    </recommendedName>
</protein>
<evidence type="ECO:0000256" key="5">
    <source>
        <dbReference type="ARBA" id="ARBA00048679"/>
    </source>
</evidence>
<gene>
    <name evidence="9" type="ORF">V9T40_001068</name>
</gene>
<evidence type="ECO:0000256" key="4">
    <source>
        <dbReference type="ARBA" id="ARBA00047899"/>
    </source>
</evidence>
<feature type="domain" description="Phorbol-ester/DAG-type" evidence="8">
    <location>
        <begin position="1281"/>
        <end position="1331"/>
    </location>
</feature>